<gene>
    <name evidence="1" type="ORF">UFOVP861_45</name>
</gene>
<organism evidence="1">
    <name type="scientific">uncultured Caudovirales phage</name>
    <dbReference type="NCBI Taxonomy" id="2100421"/>
    <lineage>
        <taxon>Viruses</taxon>
        <taxon>Duplodnaviria</taxon>
        <taxon>Heunggongvirae</taxon>
        <taxon>Uroviricota</taxon>
        <taxon>Caudoviricetes</taxon>
        <taxon>Peduoviridae</taxon>
        <taxon>Maltschvirus</taxon>
        <taxon>Maltschvirus maltsch</taxon>
    </lineage>
</organism>
<name>A0A6J5P907_9CAUD</name>
<sequence>MASQVASIKSAILDACGLSDITDADTNQQATMLRAVNAAIQIISTYSPSSWHRTDEWTGYLRSPTAAALTGMALGAKTFAWASLSSNLWALNNAIIIDGDTAINRLQRRGVSSTQLMLPYLGSTASNNATIYNDIIETPDDFIRMKGDVAIIGKERLIIAGSNDQLGQGDQTVGDVIFGEPSYVRLVSRYNSSGARRPHLKLDTLPTSASRIYIEYYARPLDVASFDEDRQDLVPMGYVDSILIPVVIQKLSEFSTLVSDSRIPGNSAAYAAAMQTLADLGDTEGSTAPGKLVNELY</sequence>
<evidence type="ECO:0000313" key="1">
    <source>
        <dbReference type="EMBL" id="CAB4167697.1"/>
    </source>
</evidence>
<protein>
    <submittedName>
        <fullName evidence="1">Uncharacterized protein</fullName>
    </submittedName>
</protein>
<reference evidence="1" key="1">
    <citation type="submission" date="2020-04" db="EMBL/GenBank/DDBJ databases">
        <authorList>
            <person name="Chiriac C."/>
            <person name="Salcher M."/>
            <person name="Ghai R."/>
            <person name="Kavagutti S V."/>
        </authorList>
    </citation>
    <scope>NUCLEOTIDE SEQUENCE</scope>
</reference>
<dbReference type="EMBL" id="LR796810">
    <property type="protein sequence ID" value="CAB4167697.1"/>
    <property type="molecule type" value="Genomic_DNA"/>
</dbReference>
<accession>A0A6J5P907</accession>
<proteinExistence type="predicted"/>